<dbReference type="PIRSF" id="PIRSF037677">
    <property type="entry name" value="DNA_mis_repair_Msh6"/>
    <property type="match status" value="1"/>
</dbReference>
<evidence type="ECO:0000313" key="9">
    <source>
        <dbReference type="EMBL" id="KAL0257278.1"/>
    </source>
</evidence>
<gene>
    <name evidence="9" type="primary">msh1</name>
    <name evidence="9" type="ORF">SLS55_008088</name>
</gene>
<evidence type="ECO:0000256" key="7">
    <source>
        <dbReference type="SAM" id="MobiDB-lite"/>
    </source>
</evidence>
<evidence type="ECO:0000313" key="10">
    <source>
        <dbReference type="Proteomes" id="UP001430584"/>
    </source>
</evidence>
<dbReference type="InterPro" id="IPR011004">
    <property type="entry name" value="Trimer_LpxA-like_sf"/>
</dbReference>
<feature type="domain" description="DNA mismatch repair proteins mutS family" evidence="8">
    <location>
        <begin position="725"/>
        <end position="741"/>
    </location>
</feature>
<dbReference type="RefSeq" id="XP_066630307.1">
    <property type="nucleotide sequence ID" value="XM_066779503.1"/>
</dbReference>
<dbReference type="Gene3D" id="3.40.1170.10">
    <property type="entry name" value="DNA repair protein MutS, domain I"/>
    <property type="match status" value="1"/>
</dbReference>
<accession>A0ABR3C9H7</accession>
<keyword evidence="3" id="KW-0227">DNA damage</keyword>
<dbReference type="InterPro" id="IPR007696">
    <property type="entry name" value="DNA_mismatch_repair_MutS_core"/>
</dbReference>
<dbReference type="InterPro" id="IPR027417">
    <property type="entry name" value="P-loop_NTPase"/>
</dbReference>
<evidence type="ECO:0000256" key="3">
    <source>
        <dbReference type="ARBA" id="ARBA00022763"/>
    </source>
</evidence>
<reference evidence="9 10" key="1">
    <citation type="submission" date="2024-02" db="EMBL/GenBank/DDBJ databases">
        <title>De novo assembly and annotation of 12 fungi associated with fruit tree decline syndrome in Ontario, Canada.</title>
        <authorList>
            <person name="Sulman M."/>
            <person name="Ellouze W."/>
            <person name="Ilyukhin E."/>
        </authorList>
    </citation>
    <scope>NUCLEOTIDE SEQUENCE [LARGE SCALE GENOMIC DNA]</scope>
    <source>
        <strain evidence="9 10">FDS-637</strain>
    </source>
</reference>
<dbReference type="InterPro" id="IPR016151">
    <property type="entry name" value="DNA_mismatch_repair_MutS_N"/>
</dbReference>
<dbReference type="InterPro" id="IPR036187">
    <property type="entry name" value="DNA_mismatch_repair_MutS_sf"/>
</dbReference>
<evidence type="ECO:0000256" key="5">
    <source>
        <dbReference type="ARBA" id="ARBA00023125"/>
    </source>
</evidence>
<dbReference type="InterPro" id="IPR036678">
    <property type="entry name" value="MutS_con_dom_sf"/>
</dbReference>
<comment type="similarity">
    <text evidence="1">Belongs to the DNA mismatch repair MutS family.</text>
</comment>
<dbReference type="Gene3D" id="2.160.10.10">
    <property type="entry name" value="Hexapeptide repeat proteins"/>
    <property type="match status" value="1"/>
</dbReference>
<evidence type="ECO:0000256" key="2">
    <source>
        <dbReference type="ARBA" id="ARBA00022741"/>
    </source>
</evidence>
<name>A0ABR3C9H7_9PEZI</name>
<keyword evidence="10" id="KW-1185">Reference proteome</keyword>
<evidence type="ECO:0000256" key="6">
    <source>
        <dbReference type="ARBA" id="ARBA00023204"/>
    </source>
</evidence>
<evidence type="ECO:0000256" key="4">
    <source>
        <dbReference type="ARBA" id="ARBA00022840"/>
    </source>
</evidence>
<dbReference type="PANTHER" id="PTHR11361:SF34">
    <property type="entry name" value="DNA MISMATCH REPAIR PROTEIN MSH1, MITOCHONDRIAL"/>
    <property type="match status" value="1"/>
</dbReference>
<dbReference type="Gene3D" id="1.10.1420.10">
    <property type="match status" value="2"/>
</dbReference>
<dbReference type="SMART" id="SM00533">
    <property type="entry name" value="MUTSd"/>
    <property type="match status" value="1"/>
</dbReference>
<dbReference type="SUPFAM" id="SSF51161">
    <property type="entry name" value="Trimeric LpxA-like enzymes"/>
    <property type="match status" value="1"/>
</dbReference>
<organism evidence="9 10">
    <name type="scientific">Diplodia seriata</name>
    <dbReference type="NCBI Taxonomy" id="420778"/>
    <lineage>
        <taxon>Eukaryota</taxon>
        <taxon>Fungi</taxon>
        <taxon>Dikarya</taxon>
        <taxon>Ascomycota</taxon>
        <taxon>Pezizomycotina</taxon>
        <taxon>Dothideomycetes</taxon>
        <taxon>Dothideomycetes incertae sedis</taxon>
        <taxon>Botryosphaeriales</taxon>
        <taxon>Botryosphaeriaceae</taxon>
        <taxon>Diplodia</taxon>
    </lineage>
</organism>
<dbReference type="InterPro" id="IPR000432">
    <property type="entry name" value="DNA_mismatch_repair_MutS_C"/>
</dbReference>
<feature type="region of interest" description="Disordered" evidence="7">
    <location>
        <begin position="15"/>
        <end position="36"/>
    </location>
</feature>
<keyword evidence="4" id="KW-0067">ATP-binding</keyword>
<keyword evidence="6" id="KW-0234">DNA repair</keyword>
<dbReference type="Pfam" id="PF05188">
    <property type="entry name" value="MutS_II"/>
    <property type="match status" value="1"/>
</dbReference>
<keyword evidence="5" id="KW-0238">DNA-binding</keyword>
<keyword evidence="2" id="KW-0547">Nucleotide-binding</keyword>
<sequence>MLFARGKKTTTLEANDLPQGLIGGAPLEPDPDDDAGPAYPTVLQQVRNNMRKFDHCVLLTRVGNFYELYFEHAEEYGPLLNLKVSLRRSRPGLGPIPMAGFPYFQLDRFLKMLVQDLNKYVAISEEFRNDASGKVKSGGLLFDRKVSRIITPGTLIDEKFIDPWESNYCLSVHIEEPEASGDEPPEAQNKPPHVGLAWLDLSSGEFFTQSTTMAELSSALALIGPREVVVDSALGDPGHTRLVDMLEEDRHVITFHGQELGSQVPDDYARLVTEAVPGCNLSAFPPLELGAAAFLLDYVHTQLQGSSVALQPPVRRDADEFMSIDKNTLRALELRTTLREGKLEGSLLHSVRKTVTKSGTRLLTQRLTSPSMSLDIINQRLDLVAALIEGPALRENLAALLRRSFDTWRLVQKFSIGRGDADDLLELSKTVQITKDVAQLLENETNGGESLDGLVRRLSLDGPARLAKRILDAIDEEGLSEQHRMEDDEAAAMAGLAVEVLASEGEEVKSGSIAKRAKAKESSKPGPSKAVDTRAPGLTLRWTPGLGHIVHIKGKTGTIADLDSARPVSSSRTTRSYHVSDWTHLGNQVDDAKLRIRSEEQRVFSLLRAEVVRNLVYLRRNAAVLDELDVACSFATLAVERGLVRPKLNHGTAHEIVGGRHPVVESGLMEQGRNFTSNSLYAEIGLVDKIFSRVGSADNLYQDQSTFMVEMLETAEILKQATPRSFVIMDEVGRGTTPEDGIAVGYACLHHLYHVNRCRTLFATHFHSLADMTAGFEKLGCYCTDVEEGADGTFAYVHRLRKGINRKSHALKVARVAGLPDEAIKEAERVLEELARKLTGGVSIVTDGSITPPCEDELEDMAAGRRSNNPFSKGAPYVKPPVHIDYGTNLQIGASTFINRNFTVCDTPVLPVTIGERCLIGPNTSIYAVGHPLDYRERAGPLGAPSLASSVTIEDDCWIGGSVIIM</sequence>
<dbReference type="InterPro" id="IPR017261">
    <property type="entry name" value="DNA_mismatch_repair_MutS/MSH"/>
</dbReference>
<evidence type="ECO:0000256" key="1">
    <source>
        <dbReference type="ARBA" id="ARBA00006271"/>
    </source>
</evidence>
<dbReference type="Pfam" id="PF00488">
    <property type="entry name" value="MutS_V"/>
    <property type="match status" value="1"/>
</dbReference>
<evidence type="ECO:0000259" key="8">
    <source>
        <dbReference type="PROSITE" id="PS00486"/>
    </source>
</evidence>
<dbReference type="InterPro" id="IPR007695">
    <property type="entry name" value="DNA_mismatch_repair_MutS-lik_N"/>
</dbReference>
<dbReference type="Pfam" id="PF05192">
    <property type="entry name" value="MutS_III"/>
    <property type="match status" value="1"/>
</dbReference>
<dbReference type="PANTHER" id="PTHR11361">
    <property type="entry name" value="DNA MISMATCH REPAIR PROTEIN MUTS FAMILY MEMBER"/>
    <property type="match status" value="1"/>
</dbReference>
<comment type="caution">
    <text evidence="9">The sequence shown here is derived from an EMBL/GenBank/DDBJ whole genome shotgun (WGS) entry which is preliminary data.</text>
</comment>
<dbReference type="EMBL" id="JAJVCZ030000008">
    <property type="protein sequence ID" value="KAL0257278.1"/>
    <property type="molecule type" value="Genomic_DNA"/>
</dbReference>
<dbReference type="SUPFAM" id="SSF55271">
    <property type="entry name" value="DNA repair protein MutS, domain I"/>
    <property type="match status" value="1"/>
</dbReference>
<dbReference type="PROSITE" id="PS00486">
    <property type="entry name" value="DNA_MISMATCH_REPAIR_2"/>
    <property type="match status" value="1"/>
</dbReference>
<dbReference type="GeneID" id="92012173"/>
<dbReference type="Pfam" id="PF01624">
    <property type="entry name" value="MutS_I"/>
    <property type="match status" value="1"/>
</dbReference>
<dbReference type="SMART" id="SM00534">
    <property type="entry name" value="MUTSac"/>
    <property type="match status" value="1"/>
</dbReference>
<dbReference type="Gene3D" id="3.40.50.300">
    <property type="entry name" value="P-loop containing nucleotide triphosphate hydrolases"/>
    <property type="match status" value="1"/>
</dbReference>
<dbReference type="InterPro" id="IPR007860">
    <property type="entry name" value="DNA_mmatch_repair_MutS_con_dom"/>
</dbReference>
<feature type="region of interest" description="Disordered" evidence="7">
    <location>
        <begin position="509"/>
        <end position="534"/>
    </location>
</feature>
<proteinExistence type="inferred from homology"/>
<dbReference type="Proteomes" id="UP001430584">
    <property type="component" value="Unassembled WGS sequence"/>
</dbReference>
<dbReference type="SUPFAM" id="SSF52540">
    <property type="entry name" value="P-loop containing nucleoside triphosphate hydrolases"/>
    <property type="match status" value="1"/>
</dbReference>
<dbReference type="Gene3D" id="3.30.420.110">
    <property type="entry name" value="MutS, connector domain"/>
    <property type="match status" value="1"/>
</dbReference>
<protein>
    <submittedName>
        <fullName evidence="9">MutS protein 1</fullName>
    </submittedName>
</protein>
<dbReference type="SUPFAM" id="SSF48334">
    <property type="entry name" value="DNA repair protein MutS, domain III"/>
    <property type="match status" value="1"/>
</dbReference>
<dbReference type="SUPFAM" id="SSF53150">
    <property type="entry name" value="DNA repair protein MutS, domain II"/>
    <property type="match status" value="1"/>
</dbReference>
<dbReference type="InterPro" id="IPR045076">
    <property type="entry name" value="MutS"/>
</dbReference>